<dbReference type="EMBL" id="LS991951">
    <property type="protein sequence ID" value="SYV96752.1"/>
    <property type="molecule type" value="Genomic_DNA"/>
</dbReference>
<dbReference type="GO" id="GO:0006529">
    <property type="term" value="P:asparagine biosynthetic process"/>
    <property type="evidence" value="ECO:0007669"/>
    <property type="project" value="UniProtKB-KW"/>
</dbReference>
<dbReference type="KEGG" id="medw:NCTC10132_00085"/>
<keyword evidence="5" id="KW-0067">ATP-binding</keyword>
<reference evidence="9" key="1">
    <citation type="submission" date="2018-06" db="EMBL/GenBank/DDBJ databases">
        <authorList>
            <consortium name="Pathogen Informatics"/>
        </authorList>
    </citation>
    <scope>NUCLEOTIDE SEQUENCE [LARGE SCALE GENOMIC DNA]</scope>
    <source>
        <strain evidence="9">NCTC10132</strain>
    </source>
</reference>
<keyword evidence="6" id="KW-0061">Asparagine biosynthesis</keyword>
<evidence type="ECO:0000256" key="1">
    <source>
        <dbReference type="ARBA" id="ARBA00022490"/>
    </source>
</evidence>
<evidence type="ECO:0000259" key="7">
    <source>
        <dbReference type="PROSITE" id="PS50862"/>
    </source>
</evidence>
<keyword evidence="4" id="KW-0547">Nucleotide-binding</keyword>
<dbReference type="InterPro" id="IPR006195">
    <property type="entry name" value="aa-tRNA-synth_II"/>
</dbReference>
<evidence type="ECO:0000256" key="2">
    <source>
        <dbReference type="ARBA" id="ARBA00022598"/>
    </source>
</evidence>
<gene>
    <name evidence="8" type="primary">asnA_2</name>
    <name evidence="8" type="ORF">NCTC10132_00085</name>
</gene>
<dbReference type="AlphaFoldDB" id="A0A3B0PIY8"/>
<evidence type="ECO:0000256" key="3">
    <source>
        <dbReference type="ARBA" id="ARBA00022605"/>
    </source>
</evidence>
<dbReference type="InterPro" id="IPR004618">
    <property type="entry name" value="AsnA"/>
</dbReference>
<organism evidence="8 9">
    <name type="scientific">Mycoplasmopsis edwardii</name>
    <dbReference type="NCBI Taxonomy" id="53558"/>
    <lineage>
        <taxon>Bacteria</taxon>
        <taxon>Bacillati</taxon>
        <taxon>Mycoplasmatota</taxon>
        <taxon>Mycoplasmoidales</taxon>
        <taxon>Metamycoplasmataceae</taxon>
        <taxon>Mycoplasmopsis</taxon>
    </lineage>
</organism>
<protein>
    <submittedName>
        <fullName evidence="8">Aspartate--ammonia ligase</fullName>
        <ecNumber evidence="8">6.3.1.1</ecNumber>
    </submittedName>
</protein>
<keyword evidence="9" id="KW-1185">Reference proteome</keyword>
<dbReference type="PROSITE" id="PS50862">
    <property type="entry name" value="AA_TRNA_LIGASE_II"/>
    <property type="match status" value="1"/>
</dbReference>
<evidence type="ECO:0000256" key="5">
    <source>
        <dbReference type="ARBA" id="ARBA00022840"/>
    </source>
</evidence>
<evidence type="ECO:0000256" key="6">
    <source>
        <dbReference type="ARBA" id="ARBA00022888"/>
    </source>
</evidence>
<keyword evidence="1" id="KW-0963">Cytoplasm</keyword>
<dbReference type="InterPro" id="IPR045864">
    <property type="entry name" value="aa-tRNA-synth_II/BPL/LPL"/>
</dbReference>
<accession>A0A3B0PIY8</accession>
<evidence type="ECO:0000313" key="8">
    <source>
        <dbReference type="EMBL" id="SYV96752.1"/>
    </source>
</evidence>
<proteinExistence type="predicted"/>
<dbReference type="Gene3D" id="3.30.930.10">
    <property type="entry name" value="Bira Bifunctional Protein, Domain 2"/>
    <property type="match status" value="1"/>
</dbReference>
<dbReference type="EC" id="6.3.1.1" evidence="8"/>
<feature type="domain" description="Aminoacyl-transfer RNA synthetases class-II family profile" evidence="7">
    <location>
        <begin position="1"/>
        <end position="68"/>
    </location>
</feature>
<dbReference type="GO" id="GO:0005829">
    <property type="term" value="C:cytosol"/>
    <property type="evidence" value="ECO:0007669"/>
    <property type="project" value="TreeGrafter"/>
</dbReference>
<keyword evidence="2 8" id="KW-0436">Ligase</keyword>
<sequence>MGIRVDADSIVRQSKMTVEEVKNVSPYHKAVVENKLPLTIGGGIGQSRLSMFLLEKIHIGEVQASFWPEDYREDLIKKGIKLL</sequence>
<evidence type="ECO:0000313" key="9">
    <source>
        <dbReference type="Proteomes" id="UP000257559"/>
    </source>
</evidence>
<name>A0A3B0PIY8_9BACT</name>
<dbReference type="SUPFAM" id="SSF55681">
    <property type="entry name" value="Class II aaRS and biotin synthetases"/>
    <property type="match status" value="1"/>
</dbReference>
<dbReference type="PANTHER" id="PTHR30073:SF5">
    <property type="entry name" value="ASPARTATE--AMMONIA LIGASE"/>
    <property type="match status" value="1"/>
</dbReference>
<keyword evidence="3" id="KW-0028">Amino-acid biosynthesis</keyword>
<dbReference type="PANTHER" id="PTHR30073">
    <property type="entry name" value="ASPARTATE--AMMONIA LIGASE"/>
    <property type="match status" value="1"/>
</dbReference>
<dbReference type="GO" id="GO:0005524">
    <property type="term" value="F:ATP binding"/>
    <property type="evidence" value="ECO:0007669"/>
    <property type="project" value="UniProtKB-KW"/>
</dbReference>
<dbReference type="GO" id="GO:0004071">
    <property type="term" value="F:aspartate-ammonia ligase activity"/>
    <property type="evidence" value="ECO:0007669"/>
    <property type="project" value="UniProtKB-EC"/>
</dbReference>
<dbReference type="Proteomes" id="UP000257559">
    <property type="component" value="Chromosome"/>
</dbReference>
<evidence type="ECO:0000256" key="4">
    <source>
        <dbReference type="ARBA" id="ARBA00022741"/>
    </source>
</evidence>